<feature type="region of interest" description="Disordered" evidence="3">
    <location>
        <begin position="55"/>
        <end position="101"/>
    </location>
</feature>
<sequence length="662" mass="73063">MAQHQDAFHPSSPPSEGGADSYNHEGTPDTRLTAFSPLEDSSKSSRLLSALTLGDGNAQGQSIKFQGPTSIRNFTSPTSFGLDSPDKDPFVSSPREKRQTKLSATATTFKPLSTPLVSTPIVAYSSSSVTPKPLGRTGPTVSISPKTGLLLAPGLSHDLNLTRSLRVSSTDGVTVDAVKYYLKDLEECGAPFQGRPDTPFSHGPNDVYIRAANIRDASRILSSSNGKPEDWRIECCSAEDFNESCGFDHASKHECQQTLTILLSTDLSESQIEANILTHFHDRGVYALEHQPSNIADTLHWVIEFDEVDSTWVAETMDKGWVLVANIFYMMMSPFGLGGRTPPGVNSFAQLQSPTVTSAEKADTTSGLDNMSLMSSQLAMQSMAAAVYPSALSFGSPMQMTQWPMYQWPHAVQPPHHTYPGFVSPAPISAASPSMFQTSVVSSNQSPGSAVPNTSMFGRPFAPFQRSSEGRRNTATRVNRTQFSPPGPHHNHVDINRIKAGTDVRTTIMLRNIPNKVDQKMLKRIIDESSWGKYDFMYLRIDFANDCNVGYAFINFVDPLDIIDFVNKRANKRWNCFRSDKIAEISYAKLAGCEEIFPGPDNQSKMKRSCENAEHVGLFTPNAGQQFRDEQRHRRSQYDRGTRLAALEECDTFDMYPQEAVH</sequence>
<evidence type="ECO:0000256" key="3">
    <source>
        <dbReference type="SAM" id="MobiDB-lite"/>
    </source>
</evidence>
<dbReference type="EMBL" id="JAWRVE010000126">
    <property type="protein sequence ID" value="KAL1855850.1"/>
    <property type="molecule type" value="Genomic_DNA"/>
</dbReference>
<dbReference type="PANTHER" id="PTHR23189">
    <property type="entry name" value="RNA RECOGNITION MOTIF-CONTAINING"/>
    <property type="match status" value="1"/>
</dbReference>
<feature type="region of interest" description="Disordered" evidence="3">
    <location>
        <begin position="1"/>
        <end position="40"/>
    </location>
</feature>
<proteinExistence type="predicted"/>
<dbReference type="InterPro" id="IPR000504">
    <property type="entry name" value="RRM_dom"/>
</dbReference>
<dbReference type="InterPro" id="IPR007201">
    <property type="entry name" value="Mei2-like_Rrm_C"/>
</dbReference>
<dbReference type="SUPFAM" id="SSF54928">
    <property type="entry name" value="RNA-binding domain, RBD"/>
    <property type="match status" value="1"/>
</dbReference>
<evidence type="ECO:0000313" key="6">
    <source>
        <dbReference type="Proteomes" id="UP001583177"/>
    </source>
</evidence>
<evidence type="ECO:0000313" key="5">
    <source>
        <dbReference type="EMBL" id="KAL1855850.1"/>
    </source>
</evidence>
<name>A0ABR3W931_9PEZI</name>
<dbReference type="InterPro" id="IPR034862">
    <property type="entry name" value="Fungal_Mei2-like_RRM3"/>
</dbReference>
<evidence type="ECO:0000256" key="2">
    <source>
        <dbReference type="PROSITE-ProRule" id="PRU00176"/>
    </source>
</evidence>
<keyword evidence="6" id="KW-1185">Reference proteome</keyword>
<gene>
    <name evidence="5" type="ORF">Daus18300_010924</name>
</gene>
<evidence type="ECO:0000256" key="1">
    <source>
        <dbReference type="ARBA" id="ARBA00022884"/>
    </source>
</evidence>
<dbReference type="Pfam" id="PF04059">
    <property type="entry name" value="RRM_2"/>
    <property type="match status" value="1"/>
</dbReference>
<protein>
    <recommendedName>
        <fullName evidence="4">RRM domain-containing protein</fullName>
    </recommendedName>
</protein>
<feature type="compositionally biased region" description="Basic and acidic residues" evidence="3">
    <location>
        <begin position="84"/>
        <end position="99"/>
    </location>
</feature>
<reference evidence="5 6" key="1">
    <citation type="journal article" date="2024" name="IMA Fungus">
        <title>IMA Genome - F19 : A genome assembly and annotation guide to empower mycologists, including annotated draft genome sequences of Ceratocystis pirilliformis, Diaporthe australafricana, Fusarium ophioides, Paecilomyces lecythidis, and Sporothrix stenoceras.</title>
        <authorList>
            <person name="Aylward J."/>
            <person name="Wilson A.M."/>
            <person name="Visagie C.M."/>
            <person name="Spraker J."/>
            <person name="Barnes I."/>
            <person name="Buitendag C."/>
            <person name="Ceriani C."/>
            <person name="Del Mar Angel L."/>
            <person name="du Plessis D."/>
            <person name="Fuchs T."/>
            <person name="Gasser K."/>
            <person name="Kramer D."/>
            <person name="Li W."/>
            <person name="Munsamy K."/>
            <person name="Piso A."/>
            <person name="Price J.L."/>
            <person name="Sonnekus B."/>
            <person name="Thomas C."/>
            <person name="van der Nest A."/>
            <person name="van Dijk A."/>
            <person name="van Heerden A."/>
            <person name="van Vuuren N."/>
            <person name="Yilmaz N."/>
            <person name="Duong T.A."/>
            <person name="van der Merwe N.A."/>
            <person name="Wingfield M.J."/>
            <person name="Wingfield B.D."/>
        </authorList>
    </citation>
    <scope>NUCLEOTIDE SEQUENCE [LARGE SCALE GENOMIC DNA]</scope>
    <source>
        <strain evidence="5 6">CMW 18300</strain>
    </source>
</reference>
<comment type="caution">
    <text evidence="5">The sequence shown here is derived from an EMBL/GenBank/DDBJ whole genome shotgun (WGS) entry which is preliminary data.</text>
</comment>
<accession>A0ABR3W931</accession>
<feature type="domain" description="RRM" evidence="4">
    <location>
        <begin position="506"/>
        <end position="590"/>
    </location>
</feature>
<keyword evidence="1 2" id="KW-0694">RNA-binding</keyword>
<dbReference type="PROSITE" id="PS50102">
    <property type="entry name" value="RRM"/>
    <property type="match status" value="1"/>
</dbReference>
<dbReference type="InterPro" id="IPR035979">
    <property type="entry name" value="RBD_domain_sf"/>
</dbReference>
<dbReference type="Proteomes" id="UP001583177">
    <property type="component" value="Unassembled WGS sequence"/>
</dbReference>
<dbReference type="CDD" id="cd12532">
    <property type="entry name" value="RRM3_MEI2_fungi"/>
    <property type="match status" value="1"/>
</dbReference>
<evidence type="ECO:0000259" key="4">
    <source>
        <dbReference type="PROSITE" id="PS50102"/>
    </source>
</evidence>
<organism evidence="5 6">
    <name type="scientific">Diaporthe australafricana</name>
    <dbReference type="NCBI Taxonomy" id="127596"/>
    <lineage>
        <taxon>Eukaryota</taxon>
        <taxon>Fungi</taxon>
        <taxon>Dikarya</taxon>
        <taxon>Ascomycota</taxon>
        <taxon>Pezizomycotina</taxon>
        <taxon>Sordariomycetes</taxon>
        <taxon>Sordariomycetidae</taxon>
        <taxon>Diaporthales</taxon>
        <taxon>Diaporthaceae</taxon>
        <taxon>Diaporthe</taxon>
    </lineage>
</organism>
<feature type="compositionally biased region" description="Polar residues" evidence="3">
    <location>
        <begin position="58"/>
        <end position="81"/>
    </location>
</feature>